<dbReference type="EC" id="4.2.2.n1" evidence="2"/>
<dbReference type="CDD" id="cd14668">
    <property type="entry name" value="mlta_B"/>
    <property type="match status" value="1"/>
</dbReference>
<dbReference type="CDD" id="cd14485">
    <property type="entry name" value="mltA_like_LT_A"/>
    <property type="match status" value="1"/>
</dbReference>
<dbReference type="AlphaFoldDB" id="A0A4P6UFP3"/>
<name>A0A4P6UFP3_9BURK</name>
<comment type="catalytic activity">
    <reaction evidence="1">
        <text>Exolytic cleavage of the (1-&gt;4)-beta-glycosidic linkage between N-acetylmuramic acid (MurNAc) and N-acetylglucosamine (GlcNAc) residues in peptidoglycan, from either the reducing or the non-reducing ends of the peptidoglycan chains, with concomitant formation of a 1,6-anhydrobond in the MurNAc residue.</text>
        <dbReference type="EC" id="4.2.2.n1"/>
    </reaction>
</comment>
<dbReference type="Proteomes" id="UP000292939">
    <property type="component" value="Chromosome"/>
</dbReference>
<evidence type="ECO:0000256" key="1">
    <source>
        <dbReference type="ARBA" id="ARBA00001420"/>
    </source>
</evidence>
<proteinExistence type="predicted"/>
<sequence>MRPENIVHQMMKSRINKAPRASSKINHMKRFPTRTREEEKNGPRIVETPRRITRMTRWALVPLLSTVLAACGDLSVYRAPPPVQDASRPDLTRAAEGMGPPGTETGAPTIDYPSNGRMLQQSRSRWIPVDWAELPGFGGDTLGEAWAAWLRSCERPGTLVVVCADVKRLASASDDERRAWMQARLQPYRIENLEGESQGMLTGYYEPVADARRLPDARFKTPLYRVPGPPAPLGSRKPWYSREEIDTLSEPQAALRGREIAWLEDPVSVLNLQIQGSGRLRITEADGRERMVRVAYAATNDQPYRSVGSWLLQKGEVRDASWAGIRQWVAANPARVQEMLWVNPRVVFFQEQMLTEADTFVGPKGAQGVPLTAGRSIAVDPQSIPYGAPVWLTSSGYLPLQRLVLAQDTGSAITGAVRADYFVGTGPEASAVAGRVKQPLRLWVLWPK</sequence>
<evidence type="ECO:0000256" key="3">
    <source>
        <dbReference type="ARBA" id="ARBA00023239"/>
    </source>
</evidence>
<keyword evidence="4" id="KW-0961">Cell wall biogenesis/degradation</keyword>
<evidence type="ECO:0000313" key="8">
    <source>
        <dbReference type="EMBL" id="QBK04028.1"/>
    </source>
</evidence>
<dbReference type="Gene3D" id="2.40.240.50">
    <property type="entry name" value="Barwin-like endoglucanases"/>
    <property type="match status" value="1"/>
</dbReference>
<dbReference type="PANTHER" id="PTHR30124:SF0">
    <property type="entry name" value="MEMBRANE-BOUND LYTIC MUREIN TRANSGLYCOSYLASE A"/>
    <property type="match status" value="1"/>
</dbReference>
<accession>A0A4P6UFP3</accession>
<evidence type="ECO:0000256" key="5">
    <source>
        <dbReference type="ARBA" id="ARBA00030918"/>
    </source>
</evidence>
<dbReference type="GO" id="GO:0009253">
    <property type="term" value="P:peptidoglycan catabolic process"/>
    <property type="evidence" value="ECO:0007669"/>
    <property type="project" value="TreeGrafter"/>
</dbReference>
<organism evidence="8 9">
    <name type="scientific">Hylemonella gracilis</name>
    <dbReference type="NCBI Taxonomy" id="80880"/>
    <lineage>
        <taxon>Bacteria</taxon>
        <taxon>Pseudomonadati</taxon>
        <taxon>Pseudomonadota</taxon>
        <taxon>Betaproteobacteria</taxon>
        <taxon>Burkholderiales</taxon>
        <taxon>Comamonadaceae</taxon>
        <taxon>Hylemonella</taxon>
    </lineage>
</organism>
<dbReference type="GO" id="GO:0008933">
    <property type="term" value="F:peptidoglycan lytic transglycosylase activity"/>
    <property type="evidence" value="ECO:0007669"/>
    <property type="project" value="TreeGrafter"/>
</dbReference>
<dbReference type="SMART" id="SM00925">
    <property type="entry name" value="MltA"/>
    <property type="match status" value="1"/>
</dbReference>
<evidence type="ECO:0000256" key="4">
    <source>
        <dbReference type="ARBA" id="ARBA00023316"/>
    </source>
</evidence>
<dbReference type="GO" id="GO:0019867">
    <property type="term" value="C:outer membrane"/>
    <property type="evidence" value="ECO:0007669"/>
    <property type="project" value="InterPro"/>
</dbReference>
<feature type="region of interest" description="Disordered" evidence="6">
    <location>
        <begin position="79"/>
        <end position="115"/>
    </location>
</feature>
<dbReference type="Pfam" id="PF03562">
    <property type="entry name" value="MltA"/>
    <property type="match status" value="1"/>
</dbReference>
<dbReference type="InterPro" id="IPR026044">
    <property type="entry name" value="MltA"/>
</dbReference>
<dbReference type="InterPro" id="IPR005300">
    <property type="entry name" value="MltA_B"/>
</dbReference>
<keyword evidence="3" id="KW-0456">Lyase</keyword>
<feature type="domain" description="Lytic transglycosylase MltA" evidence="7">
    <location>
        <begin position="208"/>
        <end position="350"/>
    </location>
</feature>
<evidence type="ECO:0000259" key="7">
    <source>
        <dbReference type="SMART" id="SM00925"/>
    </source>
</evidence>
<dbReference type="PANTHER" id="PTHR30124">
    <property type="entry name" value="MEMBRANE-BOUND LYTIC MUREIN TRANSGLYCOSYLASE A"/>
    <property type="match status" value="1"/>
</dbReference>
<evidence type="ECO:0000256" key="6">
    <source>
        <dbReference type="SAM" id="MobiDB-lite"/>
    </source>
</evidence>
<protein>
    <recommendedName>
        <fullName evidence="2">peptidoglycan lytic exotransglycosylase</fullName>
        <ecNumber evidence="2">4.2.2.n1</ecNumber>
    </recommendedName>
    <alternativeName>
        <fullName evidence="5">Murein hydrolase A</fullName>
    </alternativeName>
</protein>
<dbReference type="Gene3D" id="2.40.40.10">
    <property type="entry name" value="RlpA-like domain"/>
    <property type="match status" value="2"/>
</dbReference>
<reference evidence="8 9" key="1">
    <citation type="submission" date="2018-07" db="EMBL/GenBank/DDBJ databases">
        <title>Exploring interactions and the metabolic potential of the ultra-small soil bacteria Hylemonella gracilis.</title>
        <authorList>
            <person name="Tyc O."/>
            <person name="Kulkarni P."/>
            <person name="Gawehns F."/>
            <person name="Hundscheid M."/>
            <person name="Zweers H."/>
            <person name="Garbeva P."/>
        </authorList>
    </citation>
    <scope>NUCLEOTIDE SEQUENCE [LARGE SCALE GENOMIC DNA]</scope>
    <source>
        <strain evidence="8 9">NS1</strain>
    </source>
</reference>
<dbReference type="InterPro" id="IPR010611">
    <property type="entry name" value="3D_dom"/>
</dbReference>
<dbReference type="GO" id="GO:0009254">
    <property type="term" value="P:peptidoglycan turnover"/>
    <property type="evidence" value="ECO:0007669"/>
    <property type="project" value="InterPro"/>
</dbReference>
<dbReference type="InterPro" id="IPR036908">
    <property type="entry name" value="RlpA-like_sf"/>
</dbReference>
<dbReference type="OrthoDB" id="9783686at2"/>
<gene>
    <name evidence="8" type="ORF">DW355_03850</name>
</gene>
<dbReference type="GO" id="GO:0071555">
    <property type="term" value="P:cell wall organization"/>
    <property type="evidence" value="ECO:0007669"/>
    <property type="project" value="UniProtKB-KW"/>
</dbReference>
<dbReference type="EMBL" id="CP031395">
    <property type="protein sequence ID" value="QBK04028.1"/>
    <property type="molecule type" value="Genomic_DNA"/>
</dbReference>
<dbReference type="PIRSF" id="PIRSF019422">
    <property type="entry name" value="MltA"/>
    <property type="match status" value="1"/>
</dbReference>
<evidence type="ECO:0000313" key="9">
    <source>
        <dbReference type="Proteomes" id="UP000292939"/>
    </source>
</evidence>
<dbReference type="SUPFAM" id="SSF50685">
    <property type="entry name" value="Barwin-like endoglucanases"/>
    <property type="match status" value="1"/>
</dbReference>
<dbReference type="Pfam" id="PF06725">
    <property type="entry name" value="3D"/>
    <property type="match status" value="1"/>
</dbReference>
<dbReference type="GO" id="GO:0004553">
    <property type="term" value="F:hydrolase activity, hydrolyzing O-glycosyl compounds"/>
    <property type="evidence" value="ECO:0007669"/>
    <property type="project" value="InterPro"/>
</dbReference>
<evidence type="ECO:0000256" key="2">
    <source>
        <dbReference type="ARBA" id="ARBA00012587"/>
    </source>
</evidence>
<dbReference type="KEGG" id="hgr:DW355_03850"/>